<evidence type="ECO:0008006" key="3">
    <source>
        <dbReference type="Google" id="ProtNLM"/>
    </source>
</evidence>
<keyword evidence="2" id="KW-1185">Reference proteome</keyword>
<gene>
    <name evidence="1" type="ORF">GCM10022224_032030</name>
</gene>
<evidence type="ECO:0000313" key="1">
    <source>
        <dbReference type="EMBL" id="GAA3665291.1"/>
    </source>
</evidence>
<dbReference type="EMBL" id="BAAAZP010000060">
    <property type="protein sequence ID" value="GAA3665291.1"/>
    <property type="molecule type" value="Genomic_DNA"/>
</dbReference>
<accession>A0ABP7BPR2</accession>
<protein>
    <recommendedName>
        <fullName evidence="3">DUF3052 domain-containing protein</fullName>
    </recommendedName>
</protein>
<name>A0ABP7BPR2_9ACTN</name>
<dbReference type="Proteomes" id="UP001500902">
    <property type="component" value="Unassembled WGS sequence"/>
</dbReference>
<proteinExistence type="predicted"/>
<comment type="caution">
    <text evidence="1">The sequence shown here is derived from an EMBL/GenBank/DDBJ whole genome shotgun (WGS) entry which is preliminary data.</text>
</comment>
<reference evidence="2" key="1">
    <citation type="journal article" date="2019" name="Int. J. Syst. Evol. Microbiol.">
        <title>The Global Catalogue of Microorganisms (GCM) 10K type strain sequencing project: providing services to taxonomists for standard genome sequencing and annotation.</title>
        <authorList>
            <consortium name="The Broad Institute Genomics Platform"/>
            <consortium name="The Broad Institute Genome Sequencing Center for Infectious Disease"/>
            <person name="Wu L."/>
            <person name="Ma J."/>
        </authorList>
    </citation>
    <scope>NUCLEOTIDE SEQUENCE [LARGE SCALE GENOMIC DNA]</scope>
    <source>
        <strain evidence="2">JCM 16904</strain>
    </source>
</reference>
<sequence>MARTVADKLLVKPETVVWVSDGAHRPLVAPLPEGARYADDLKDAAVAVFFATDAAAARRLLERHRDRLTEPAVLWVAYPKGNRSDINRDTLWPIVGEYGLRPNGQVAVDEVWSALRFRPLKEGEAPFTGGRG</sequence>
<dbReference type="RefSeq" id="WP_344877649.1">
    <property type="nucleotide sequence ID" value="NZ_BAAAZP010000060.1"/>
</dbReference>
<evidence type="ECO:0000313" key="2">
    <source>
        <dbReference type="Proteomes" id="UP001500902"/>
    </source>
</evidence>
<organism evidence="1 2">
    <name type="scientific">Nonomuraea antimicrobica</name>
    <dbReference type="NCBI Taxonomy" id="561173"/>
    <lineage>
        <taxon>Bacteria</taxon>
        <taxon>Bacillati</taxon>
        <taxon>Actinomycetota</taxon>
        <taxon>Actinomycetes</taxon>
        <taxon>Streptosporangiales</taxon>
        <taxon>Streptosporangiaceae</taxon>
        <taxon>Nonomuraea</taxon>
    </lineage>
</organism>